<reference evidence="1" key="1">
    <citation type="submission" date="2019-01" db="EMBL/GenBank/DDBJ databases">
        <authorList>
            <consortium name="Genoscope - CEA"/>
            <person name="William W."/>
        </authorList>
    </citation>
    <scope>NUCLEOTIDE SEQUENCE</scope>
    <source>
        <strain evidence="1">CR-1</strain>
    </source>
</reference>
<dbReference type="EMBL" id="CAACVI010000050">
    <property type="protein sequence ID" value="VEN75197.1"/>
    <property type="molecule type" value="Genomic_DNA"/>
</dbReference>
<dbReference type="AlphaFoldDB" id="A0A484HQN6"/>
<name>A0A484HQN6_9BACT</name>
<gene>
    <name evidence="1" type="ORF">EPICR_70038</name>
</gene>
<organism evidence="1">
    <name type="scientific">uncultured Desulfobacteraceae bacterium</name>
    <dbReference type="NCBI Taxonomy" id="218296"/>
    <lineage>
        <taxon>Bacteria</taxon>
        <taxon>Pseudomonadati</taxon>
        <taxon>Thermodesulfobacteriota</taxon>
        <taxon>Desulfobacteria</taxon>
        <taxon>Desulfobacterales</taxon>
        <taxon>Desulfobacteraceae</taxon>
        <taxon>environmental samples</taxon>
    </lineage>
</organism>
<proteinExistence type="predicted"/>
<evidence type="ECO:0000313" key="1">
    <source>
        <dbReference type="EMBL" id="VEN75197.1"/>
    </source>
</evidence>
<protein>
    <submittedName>
        <fullName evidence="1">Uncharacterized protein</fullName>
    </submittedName>
</protein>
<sequence>MSIQPEGEDIRKAVKWISEQRLSNPEKKPDALVGEAGMKFDLSPKNVDFLGRLARGEETEGGL</sequence>
<accession>A0A484HQN6</accession>